<dbReference type="InterPro" id="IPR046357">
    <property type="entry name" value="PPIase_dom_sf"/>
</dbReference>
<keyword evidence="8" id="KW-0143">Chaperone</keyword>
<name>A0A939EEI9_9HYPH</name>
<evidence type="ECO:0000259" key="15">
    <source>
        <dbReference type="Pfam" id="PF13145"/>
    </source>
</evidence>
<dbReference type="Gene3D" id="3.10.50.40">
    <property type="match status" value="1"/>
</dbReference>
<protein>
    <recommendedName>
        <fullName evidence="2">Parvulin-like PPIase</fullName>
    </recommendedName>
    <alternativeName>
        <fullName evidence="9">Peptidyl-prolyl cis-trans isomerase plp</fullName>
    </alternativeName>
    <alternativeName>
        <fullName evidence="12">Periplasmic chaperone PpiD</fullName>
    </alternativeName>
    <alternativeName>
        <fullName evidence="13">Periplasmic folding chaperone</fullName>
    </alternativeName>
    <alternativeName>
        <fullName evidence="10">Rotamase plp</fullName>
    </alternativeName>
</protein>
<dbReference type="Pfam" id="PF13624">
    <property type="entry name" value="SurA_N_3"/>
    <property type="match status" value="1"/>
</dbReference>
<dbReference type="EMBL" id="JAEKJZ010000001">
    <property type="protein sequence ID" value="MBN9670688.1"/>
    <property type="molecule type" value="Genomic_DNA"/>
</dbReference>
<evidence type="ECO:0000256" key="4">
    <source>
        <dbReference type="ARBA" id="ARBA00022519"/>
    </source>
</evidence>
<feature type="domain" description="PpiC" evidence="15">
    <location>
        <begin position="247"/>
        <end position="367"/>
    </location>
</feature>
<dbReference type="SUPFAM" id="SSF54534">
    <property type="entry name" value="FKBP-like"/>
    <property type="match status" value="1"/>
</dbReference>
<dbReference type="InterPro" id="IPR000297">
    <property type="entry name" value="PPIase_PpiC"/>
</dbReference>
<evidence type="ECO:0000256" key="1">
    <source>
        <dbReference type="ARBA" id="ARBA00004382"/>
    </source>
</evidence>
<evidence type="ECO:0000256" key="6">
    <source>
        <dbReference type="ARBA" id="ARBA00022989"/>
    </source>
</evidence>
<evidence type="ECO:0000256" key="13">
    <source>
        <dbReference type="ARBA" id="ARBA00042775"/>
    </source>
</evidence>
<comment type="similarity">
    <text evidence="11">Belongs to the PpiD chaperone family.</text>
</comment>
<dbReference type="Proteomes" id="UP000664096">
    <property type="component" value="Unassembled WGS sequence"/>
</dbReference>
<sequence length="630" mass="68008">MLDALRKGAGTWVAKLFIALLIFSFAVWGISGFLTGVGQNTAARVGDTEVTLFDFDRTYRQDLNRLGQQFGRQLTPSEGAALGIPQQSLGKLVAEAALNNTATQMKLGVSDEQLATIIQTDPAFQGLNGRYDRTRLQQVLRSNGYTEDEYVVQRRKVAERAQIAEGLAGGVEAPKSYLEALSAYQSETRSVNYLLVTAETVGEIEDPASDALTVFFEDNKSDFKAPEFREIKFVTLSPDALARPQDIDDAMARAEYERRADDFFQPERRKVRQMSFPSAEAAEEAAKELEAGKTFDQLMSDRNLTGNDVALGVMAKADFLDETLGEAAFSLEEGASSGAVDGRFSTVILNVEEVLPEATKPFEDVREEIVAELAKDQADREILDLVDEIEDARAGGAMLDEIADRFSLTVVEPEAFDASGKTISGGSADLPNADGLVSGTFDSDIGIENDVLQIGNQGYLWYEVAKVIPERDRALEEVKDDAIAAWKASELEKRLTETAGDLLKQLESGTALTNLAATTELELKSAEGLTRANPAGDFGQAALSEVFSGPVGTNATTEAADGKGRLVFQVTGTNIPEFSETAAETAALATQLSQQLQDSLLGQFISDQETKAGVEINQAAIAQIIGLDQN</sequence>
<evidence type="ECO:0000256" key="10">
    <source>
        <dbReference type="ARBA" id="ARBA00031484"/>
    </source>
</evidence>
<evidence type="ECO:0000256" key="8">
    <source>
        <dbReference type="ARBA" id="ARBA00023186"/>
    </source>
</evidence>
<reference evidence="16" key="1">
    <citation type="submission" date="2020-12" db="EMBL/GenBank/DDBJ databases">
        <title>Oil enriched cultivation method for isolating marine PHA-producing bacteria.</title>
        <authorList>
            <person name="Zheng W."/>
            <person name="Yu S."/>
            <person name="Huang Y."/>
        </authorList>
    </citation>
    <scope>NUCLEOTIDE SEQUENCE</scope>
    <source>
        <strain evidence="16">SY-2-12</strain>
    </source>
</reference>
<evidence type="ECO:0000256" key="2">
    <source>
        <dbReference type="ARBA" id="ARBA00018370"/>
    </source>
</evidence>
<evidence type="ECO:0000313" key="16">
    <source>
        <dbReference type="EMBL" id="MBN9670688.1"/>
    </source>
</evidence>
<comment type="subcellular location">
    <subcellularLocation>
        <location evidence="1">Cell inner membrane</location>
        <topology evidence="1">Single-pass type II membrane protein</topology>
        <orientation evidence="1">Periplasmic side</orientation>
    </subcellularLocation>
</comment>
<evidence type="ECO:0000256" key="11">
    <source>
        <dbReference type="ARBA" id="ARBA00038408"/>
    </source>
</evidence>
<dbReference type="Gene3D" id="1.10.4030.10">
    <property type="entry name" value="Porin chaperone SurA, peptide-binding domain"/>
    <property type="match status" value="1"/>
</dbReference>
<keyword evidence="6 14" id="KW-1133">Transmembrane helix</keyword>
<dbReference type="SUPFAM" id="SSF109998">
    <property type="entry name" value="Triger factor/SurA peptide-binding domain-like"/>
    <property type="match status" value="1"/>
</dbReference>
<keyword evidence="5 14" id="KW-0812">Transmembrane</keyword>
<keyword evidence="3" id="KW-1003">Cell membrane</keyword>
<evidence type="ECO:0000256" key="7">
    <source>
        <dbReference type="ARBA" id="ARBA00023136"/>
    </source>
</evidence>
<evidence type="ECO:0000313" key="17">
    <source>
        <dbReference type="Proteomes" id="UP000664096"/>
    </source>
</evidence>
<evidence type="ECO:0000256" key="3">
    <source>
        <dbReference type="ARBA" id="ARBA00022475"/>
    </source>
</evidence>
<dbReference type="PANTHER" id="PTHR47529:SF1">
    <property type="entry name" value="PERIPLASMIC CHAPERONE PPID"/>
    <property type="match status" value="1"/>
</dbReference>
<dbReference type="RefSeq" id="WP_207140150.1">
    <property type="nucleotide sequence ID" value="NZ_JAEKJZ010000001.1"/>
</dbReference>
<proteinExistence type="inferred from homology"/>
<keyword evidence="7 14" id="KW-0472">Membrane</keyword>
<keyword evidence="4" id="KW-0997">Cell inner membrane</keyword>
<evidence type="ECO:0000256" key="14">
    <source>
        <dbReference type="SAM" id="Phobius"/>
    </source>
</evidence>
<accession>A0A939EEI9</accession>
<dbReference type="InterPro" id="IPR027304">
    <property type="entry name" value="Trigger_fact/SurA_dom_sf"/>
</dbReference>
<gene>
    <name evidence="16" type="ORF">JF539_10100</name>
</gene>
<dbReference type="PANTHER" id="PTHR47529">
    <property type="entry name" value="PEPTIDYL-PROLYL CIS-TRANS ISOMERASE D"/>
    <property type="match status" value="1"/>
</dbReference>
<dbReference type="InterPro" id="IPR052029">
    <property type="entry name" value="PpiD_chaperone"/>
</dbReference>
<feature type="transmembrane region" description="Helical" evidence="14">
    <location>
        <begin position="12"/>
        <end position="34"/>
    </location>
</feature>
<organism evidence="16 17">
    <name type="scientific">Roseibium aggregatum</name>
    <dbReference type="NCBI Taxonomy" id="187304"/>
    <lineage>
        <taxon>Bacteria</taxon>
        <taxon>Pseudomonadati</taxon>
        <taxon>Pseudomonadota</taxon>
        <taxon>Alphaproteobacteria</taxon>
        <taxon>Hyphomicrobiales</taxon>
        <taxon>Stappiaceae</taxon>
        <taxon>Roseibium</taxon>
    </lineage>
</organism>
<dbReference type="GO" id="GO:0005886">
    <property type="term" value="C:plasma membrane"/>
    <property type="evidence" value="ECO:0007669"/>
    <property type="project" value="UniProtKB-SubCell"/>
</dbReference>
<evidence type="ECO:0000256" key="9">
    <source>
        <dbReference type="ARBA" id="ARBA00030642"/>
    </source>
</evidence>
<dbReference type="GO" id="GO:0003755">
    <property type="term" value="F:peptidyl-prolyl cis-trans isomerase activity"/>
    <property type="evidence" value="ECO:0007669"/>
    <property type="project" value="InterPro"/>
</dbReference>
<evidence type="ECO:0000256" key="12">
    <source>
        <dbReference type="ARBA" id="ARBA00040743"/>
    </source>
</evidence>
<dbReference type="AlphaFoldDB" id="A0A939EEI9"/>
<dbReference type="Pfam" id="PF13145">
    <property type="entry name" value="Rotamase_2"/>
    <property type="match status" value="1"/>
</dbReference>
<comment type="caution">
    <text evidence="16">The sequence shown here is derived from an EMBL/GenBank/DDBJ whole genome shotgun (WGS) entry which is preliminary data.</text>
</comment>
<evidence type="ECO:0000256" key="5">
    <source>
        <dbReference type="ARBA" id="ARBA00022692"/>
    </source>
</evidence>